<reference evidence="2" key="1">
    <citation type="journal article" date="2019" name="Int. J. Syst. Evol. Microbiol.">
        <title>The Global Catalogue of Microorganisms (GCM) 10K type strain sequencing project: providing services to taxonomists for standard genome sequencing and annotation.</title>
        <authorList>
            <consortium name="The Broad Institute Genomics Platform"/>
            <consortium name="The Broad Institute Genome Sequencing Center for Infectious Disease"/>
            <person name="Wu L."/>
            <person name="Ma J."/>
        </authorList>
    </citation>
    <scope>NUCLEOTIDE SEQUENCE [LARGE SCALE GENOMIC DNA]</scope>
    <source>
        <strain evidence="2">CGMCC 1.12942</strain>
    </source>
</reference>
<dbReference type="Proteomes" id="UP001596500">
    <property type="component" value="Unassembled WGS sequence"/>
</dbReference>
<proteinExistence type="predicted"/>
<sequence>MDDFKKELQKLGVDEEFMQGEVTPWEHQGYYDPALAQQCAGRQCAGRQCFNCTRCSGQCFGRCFGQCFGRCFGQCFGRCFGQCFNCHRCFNCGNCRG</sequence>
<evidence type="ECO:0000313" key="2">
    <source>
        <dbReference type="Proteomes" id="UP001596500"/>
    </source>
</evidence>
<protein>
    <submittedName>
        <fullName evidence="1">Heterocycloanthracin/sonorensin family bacteriocin</fullName>
    </submittedName>
</protein>
<keyword evidence="2" id="KW-1185">Reference proteome</keyword>
<dbReference type="NCBIfam" id="TIGR03601">
    <property type="entry name" value="B_an_ocin"/>
    <property type="match status" value="1"/>
</dbReference>
<dbReference type="EMBL" id="JBHTBW010000008">
    <property type="protein sequence ID" value="MFC7440286.1"/>
    <property type="molecule type" value="Genomic_DNA"/>
</dbReference>
<accession>A0ABW2RHQ9</accession>
<comment type="caution">
    <text evidence="1">The sequence shown here is derived from an EMBL/GenBank/DDBJ whole genome shotgun (WGS) entry which is preliminary data.</text>
</comment>
<organism evidence="1 2">
    <name type="scientific">Laceyella putida</name>
    <dbReference type="NCBI Taxonomy" id="110101"/>
    <lineage>
        <taxon>Bacteria</taxon>
        <taxon>Bacillati</taxon>
        <taxon>Bacillota</taxon>
        <taxon>Bacilli</taxon>
        <taxon>Bacillales</taxon>
        <taxon>Thermoactinomycetaceae</taxon>
        <taxon>Laceyella</taxon>
    </lineage>
</organism>
<evidence type="ECO:0000313" key="1">
    <source>
        <dbReference type="EMBL" id="MFC7440286.1"/>
    </source>
</evidence>
<name>A0ABW2RHQ9_9BACL</name>
<gene>
    <name evidence="1" type="ORF">ACFQNG_03800</name>
</gene>
<dbReference type="InterPro" id="IPR019890">
    <property type="entry name" value="Bacteriocin/sonorensin"/>
</dbReference>
<dbReference type="RefSeq" id="WP_379863528.1">
    <property type="nucleotide sequence ID" value="NZ_JBHTBW010000008.1"/>
</dbReference>